<reference evidence="1" key="1">
    <citation type="journal article" date="2002" name="Environ. Microbiol.">
        <title>Complete sequence of the IncP-9 TOL plasmid pWW0 from Pseudomonas putida.</title>
        <authorList>
            <person name="Greated A."/>
            <person name="Lambertson L."/>
            <person name="Williams P.A."/>
            <person name="Thomas C.M."/>
        </authorList>
    </citation>
    <scope>NUCLEOTIDE SEQUENCE [LARGE SCALE GENOMIC DNA]</scope>
    <source>
        <plasmid evidence="1">pWW0</plasmid>
    </source>
</reference>
<geneLocation type="plasmid" evidence="1">
    <name>pWW0</name>
</geneLocation>
<accession>Q8VMJ5</accession>
<name>Q8VMJ5_PSEPU</name>
<evidence type="ECO:0000313" key="1">
    <source>
        <dbReference type="EMBL" id="CAC86796.1"/>
    </source>
</evidence>
<sequence length="120" mass="13325">MTGRGVGKLAVAQHPNLHTLLSPCILLILPLSGQATTSSPLAPGCVKTGWMQLTERYANRFHLYQRIFTSTYEISHAVKSPSLTRSPLGSDRFKRKLFLQRCPSPIIVPDLSDQLRLVDP</sequence>
<protein>
    <submittedName>
        <fullName evidence="1">Uncharacterized protein</fullName>
    </submittedName>
</protein>
<dbReference type="EMBL" id="AJ344068">
    <property type="protein sequence ID" value="CAC86796.1"/>
    <property type="molecule type" value="Genomic_DNA"/>
</dbReference>
<keyword evidence="1" id="KW-0614">Plasmid</keyword>
<dbReference type="AlphaFoldDB" id="Q8VMJ5"/>
<proteinExistence type="predicted"/>
<organism evidence="1">
    <name type="scientific">Pseudomonas putida</name>
    <name type="common">Arthrobacter siderocapsulatus</name>
    <dbReference type="NCBI Taxonomy" id="303"/>
    <lineage>
        <taxon>Bacteria</taxon>
        <taxon>Pseudomonadati</taxon>
        <taxon>Pseudomonadota</taxon>
        <taxon>Gammaproteobacteria</taxon>
        <taxon>Pseudomonadales</taxon>
        <taxon>Pseudomonadaceae</taxon>
        <taxon>Pseudomonas</taxon>
    </lineage>
</organism>